<dbReference type="OrthoDB" id="9809066at2"/>
<dbReference type="Proteomes" id="UP000298050">
    <property type="component" value="Unassembled WGS sequence"/>
</dbReference>
<protein>
    <submittedName>
        <fullName evidence="2">Transporter</fullName>
    </submittedName>
</protein>
<feature type="signal peptide" evidence="1">
    <location>
        <begin position="1"/>
        <end position="30"/>
    </location>
</feature>
<accession>A0A4Z0LXG6</accession>
<feature type="chain" id="PRO_5021191408" evidence="1">
    <location>
        <begin position="31"/>
        <end position="274"/>
    </location>
</feature>
<evidence type="ECO:0000256" key="1">
    <source>
        <dbReference type="SAM" id="SignalP"/>
    </source>
</evidence>
<reference evidence="2 3" key="1">
    <citation type="submission" date="2019-04" db="EMBL/GenBank/DDBJ databases">
        <title>Taxonomy of novel Haliea sp. from mangrove soil of West Coast of India.</title>
        <authorList>
            <person name="Verma A."/>
            <person name="Kumar P."/>
            <person name="Krishnamurthi S."/>
        </authorList>
    </citation>
    <scope>NUCLEOTIDE SEQUENCE [LARGE SCALE GENOMIC DNA]</scope>
    <source>
        <strain evidence="2 3">SAOS-164</strain>
    </source>
</reference>
<dbReference type="EMBL" id="SRLE01000012">
    <property type="protein sequence ID" value="TGD71775.1"/>
    <property type="molecule type" value="Genomic_DNA"/>
</dbReference>
<gene>
    <name evidence="2" type="ORF">E4634_16810</name>
</gene>
<name>A0A4Z0LXG6_9GAMM</name>
<keyword evidence="1" id="KW-0732">Signal</keyword>
<dbReference type="RefSeq" id="WP_135445819.1">
    <property type="nucleotide sequence ID" value="NZ_SRLE01000012.1"/>
</dbReference>
<evidence type="ECO:0000313" key="2">
    <source>
        <dbReference type="EMBL" id="TGD71775.1"/>
    </source>
</evidence>
<dbReference type="AlphaFoldDB" id="A0A4Z0LXG6"/>
<proteinExistence type="predicted"/>
<comment type="caution">
    <text evidence="2">The sequence shown here is derived from an EMBL/GenBank/DDBJ whole genome shotgun (WGS) entry which is preliminary data.</text>
</comment>
<sequence>MAKPRIRRQRALLPLALALLLSLPAALATAQSQEDLAKQLANPIAALISVPFQLNFDSNIGPENDGERVTLNVQPVIPVSMNEDWNLISRTILPLVWQDDIAPGAGSQSGLGDTVQSVFFSPKAPTDSGWIWGAGPVMLLPTATDKLLGADQWGAGPTAVALKQSGGWTYGGLANHLWSFAGDDDRGDVNATFLQPFLTFTTPTGYSYVLQTESTYDWESERWSVPVQVGVSKVTRIGTQAIQFGAFGRYWAQSAPNGPEDFSLRLVLVLLFPK</sequence>
<evidence type="ECO:0000313" key="3">
    <source>
        <dbReference type="Proteomes" id="UP000298050"/>
    </source>
</evidence>
<organism evidence="2 3">
    <name type="scientific">Mangrovimicrobium sediminis</name>
    <dbReference type="NCBI Taxonomy" id="2562682"/>
    <lineage>
        <taxon>Bacteria</taxon>
        <taxon>Pseudomonadati</taxon>
        <taxon>Pseudomonadota</taxon>
        <taxon>Gammaproteobacteria</taxon>
        <taxon>Cellvibrionales</taxon>
        <taxon>Halieaceae</taxon>
        <taxon>Mangrovimicrobium</taxon>
    </lineage>
</organism>
<keyword evidence="3" id="KW-1185">Reference proteome</keyword>